<dbReference type="EMBL" id="CAJVPY010000179">
    <property type="protein sequence ID" value="CAG8455970.1"/>
    <property type="molecule type" value="Genomic_DNA"/>
</dbReference>
<dbReference type="Proteomes" id="UP000789405">
    <property type="component" value="Unassembled WGS sequence"/>
</dbReference>
<dbReference type="PANTHER" id="PTHR45733">
    <property type="entry name" value="FORMIN-J"/>
    <property type="match status" value="1"/>
</dbReference>
<accession>A0A9N8VHH9</accession>
<dbReference type="Gene3D" id="2.30.29.30">
    <property type="entry name" value="Pleckstrin-homology domain (PH domain)/Phosphotyrosine-binding domain (PTB)"/>
    <property type="match status" value="1"/>
</dbReference>
<evidence type="ECO:0000313" key="5">
    <source>
        <dbReference type="Proteomes" id="UP000789405"/>
    </source>
</evidence>
<sequence length="1204" mass="134855">MLTKYPSSIRSNVFKKDEKNVTNTLTTTQRSEKEAITSERVRTVAKLEGRGPNNINKVDSHVLCEDKKESSVSKENRSSKESGKGSSVCSSLDDKDDFELCVSGSPDASRISPRVSQLLDDLDDTMIKITNDKDKFLGIISEEDEIKSHSNSNYNLGYIINDSEKFHKNKIRKSDTDSNSFTSSIVETESNTQFNDTESSTSNEPDSPLTIPNCKEFEKGKNSFRRKNSGRSILSVLSSSSIRSSTYSLKNFSRGSLSDPEEEFRSSSPGSLSKADRVLGRTGIGSLSLRKRRSKSTISMLNPESRSISPLSPEYDRPGSPDDGEKPSKVGKILGLTASEEKILLEKPPTGKIKKNRGLSASHADEKYLYRNKERNGGLGSNNSFGVDRTSKVGKILGWDEDNHVKRTPSMYMDKVGFGSRSTVDSSVTVASIRNNLIYTSYLAKHQSSNFLSKAWKKRYFVLAKNTLYCFKSHESGSSLIESFEITATTVVCVSEAFTGKPWVLEVSKGAKPWFLQSDTLDEMKKWMKELKGTVAKCKYNSQESTEVSSTSPELFIMDPPDNINEDDKFSLSPPPRPSMMTSLPPPPRTKSSPTDSGPPSPTLIPIPEVEKHSGPIKMKLQRRPSSPVETLSPPRTRYGQNMSMIIDGESNYVSKRDETQKLSHSKERMNSINSGLSIYTDVQSYKSQPSPANSYRNSPTKRTSDKRISNRQSIPILMPSSVIALQKTMPLPTTTISKNQKPLRLSVIPDPRISRLSPPPNPPNIPLPPVPPPRPPMIIPRRQNIRPPIPPIPPPRIRRPSNDGYNNEGSNVSTMTQVKIMNIQNVPSQIPSSYARSTIRSKTQNMVYPKHTSFQTLPFVAVPLTPPTKNAIEFPDDDDLDPDYADELEASRRRSQKTEGSVSSSDTTFFSITSDISNDLEDEIPQLSASGLTFVMVEETLENKGGIGPSKKYYEKSPARSKSTPDVTFKSNKNFTNSEALDLCEKGCPTACQTIFNHSKRIFDTLTYFRLALALTLYILIVIDVIHIFTMIEKEFWIVNIEFTLFTIFAHPKRLANFSRAIKIYRASRKMNSSSSLQLGQQEYPSNIKEAQKRVSKAYEWYIYEGNKELICPPGKLLIVLTFWNIGSFIQYGICAILWFFPQQSRPVIIYLAFDVISFICEVVPIPMVVSQSKRAKISRKYAVFEAGRTLLPHSRYRRSMAI</sequence>
<dbReference type="SUPFAM" id="SSF50729">
    <property type="entry name" value="PH domain-like"/>
    <property type="match status" value="1"/>
</dbReference>
<keyword evidence="2" id="KW-0472">Membrane</keyword>
<reference evidence="4" key="1">
    <citation type="submission" date="2021-06" db="EMBL/GenBank/DDBJ databases">
        <authorList>
            <person name="Kallberg Y."/>
            <person name="Tangrot J."/>
            <person name="Rosling A."/>
        </authorList>
    </citation>
    <scope>NUCLEOTIDE SEQUENCE</scope>
    <source>
        <strain evidence="4">MA453B</strain>
    </source>
</reference>
<feature type="compositionally biased region" description="Polar residues" evidence="1">
    <location>
        <begin position="540"/>
        <end position="553"/>
    </location>
</feature>
<dbReference type="OrthoDB" id="185175at2759"/>
<dbReference type="PROSITE" id="PS50003">
    <property type="entry name" value="PH_DOMAIN"/>
    <property type="match status" value="1"/>
</dbReference>
<feature type="compositionally biased region" description="Pro residues" evidence="1">
    <location>
        <begin position="758"/>
        <end position="779"/>
    </location>
</feature>
<gene>
    <name evidence="4" type="ORF">DERYTH_LOCUS767</name>
</gene>
<evidence type="ECO:0000256" key="2">
    <source>
        <dbReference type="SAM" id="Phobius"/>
    </source>
</evidence>
<feature type="domain" description="PH" evidence="3">
    <location>
        <begin position="436"/>
        <end position="536"/>
    </location>
</feature>
<feature type="compositionally biased region" description="Polar residues" evidence="1">
    <location>
        <begin position="297"/>
        <end position="310"/>
    </location>
</feature>
<feature type="region of interest" description="Disordered" evidence="1">
    <location>
        <begin position="540"/>
        <end position="640"/>
    </location>
</feature>
<feature type="compositionally biased region" description="Polar residues" evidence="1">
    <location>
        <begin position="685"/>
        <end position="702"/>
    </location>
</feature>
<feature type="compositionally biased region" description="Pro residues" evidence="1">
    <location>
        <begin position="573"/>
        <end position="589"/>
    </location>
</feature>
<dbReference type="Pfam" id="PF00169">
    <property type="entry name" value="PH"/>
    <property type="match status" value="1"/>
</dbReference>
<keyword evidence="5" id="KW-1185">Reference proteome</keyword>
<feature type="region of interest" description="Disordered" evidence="1">
    <location>
        <begin position="651"/>
        <end position="670"/>
    </location>
</feature>
<dbReference type="InterPro" id="IPR001849">
    <property type="entry name" value="PH_domain"/>
</dbReference>
<feature type="compositionally biased region" description="Polar residues" evidence="1">
    <location>
        <begin position="177"/>
        <end position="205"/>
    </location>
</feature>
<feature type="transmembrane region" description="Helical" evidence="2">
    <location>
        <begin position="1149"/>
        <end position="1171"/>
    </location>
</feature>
<dbReference type="SMART" id="SM00233">
    <property type="entry name" value="PH"/>
    <property type="match status" value="1"/>
</dbReference>
<feature type="compositionally biased region" description="Basic and acidic residues" evidence="1">
    <location>
        <begin position="655"/>
        <end position="670"/>
    </location>
</feature>
<organism evidence="4 5">
    <name type="scientific">Dentiscutata erythropus</name>
    <dbReference type="NCBI Taxonomy" id="1348616"/>
    <lineage>
        <taxon>Eukaryota</taxon>
        <taxon>Fungi</taxon>
        <taxon>Fungi incertae sedis</taxon>
        <taxon>Mucoromycota</taxon>
        <taxon>Glomeromycotina</taxon>
        <taxon>Glomeromycetes</taxon>
        <taxon>Diversisporales</taxon>
        <taxon>Gigasporaceae</taxon>
        <taxon>Dentiscutata</taxon>
    </lineage>
</organism>
<feature type="region of interest" description="Disordered" evidence="1">
    <location>
        <begin position="172"/>
        <end position="214"/>
    </location>
</feature>
<dbReference type="InterPro" id="IPR011993">
    <property type="entry name" value="PH-like_dom_sf"/>
</dbReference>
<name>A0A9N8VHH9_9GLOM</name>
<comment type="caution">
    <text evidence="4">The sequence shown here is derived from an EMBL/GenBank/DDBJ whole genome shotgun (WGS) entry which is preliminary data.</text>
</comment>
<dbReference type="AlphaFoldDB" id="A0A9N8VHH9"/>
<feature type="transmembrane region" description="Helical" evidence="2">
    <location>
        <begin position="1009"/>
        <end position="1030"/>
    </location>
</feature>
<feature type="region of interest" description="Disordered" evidence="1">
    <location>
        <begin position="754"/>
        <end position="806"/>
    </location>
</feature>
<protein>
    <submittedName>
        <fullName evidence="4">13529_t:CDS:1</fullName>
    </submittedName>
</protein>
<feature type="compositionally biased region" description="Basic and acidic residues" evidence="1">
    <location>
        <begin position="58"/>
        <end position="83"/>
    </location>
</feature>
<dbReference type="InterPro" id="IPR051144">
    <property type="entry name" value="Formin_homology_domain"/>
</dbReference>
<evidence type="ECO:0000259" key="3">
    <source>
        <dbReference type="PROSITE" id="PS50003"/>
    </source>
</evidence>
<evidence type="ECO:0000313" key="4">
    <source>
        <dbReference type="EMBL" id="CAG8455970.1"/>
    </source>
</evidence>
<keyword evidence="2" id="KW-1133">Transmembrane helix</keyword>
<feature type="region of interest" description="Disordered" evidence="1">
    <location>
        <begin position="250"/>
        <end position="330"/>
    </location>
</feature>
<feature type="transmembrane region" description="Helical" evidence="2">
    <location>
        <begin position="1118"/>
        <end position="1143"/>
    </location>
</feature>
<feature type="region of interest" description="Disordered" evidence="1">
    <location>
        <begin position="43"/>
        <end position="91"/>
    </location>
</feature>
<feature type="region of interest" description="Disordered" evidence="1">
    <location>
        <begin position="685"/>
        <end position="711"/>
    </location>
</feature>
<proteinExistence type="predicted"/>
<keyword evidence="2" id="KW-0812">Transmembrane</keyword>
<evidence type="ECO:0000256" key="1">
    <source>
        <dbReference type="SAM" id="MobiDB-lite"/>
    </source>
</evidence>
<feature type="compositionally biased region" description="Basic and acidic residues" evidence="1">
    <location>
        <begin position="314"/>
        <end position="328"/>
    </location>
</feature>